<dbReference type="Pfam" id="PF13376">
    <property type="entry name" value="OmdA"/>
    <property type="match status" value="1"/>
</dbReference>
<evidence type="ECO:0008006" key="4">
    <source>
        <dbReference type="Google" id="ProtNLM"/>
    </source>
</evidence>
<evidence type="ECO:0000313" key="2">
    <source>
        <dbReference type="EMBL" id="GAA4055759.1"/>
    </source>
</evidence>
<feature type="region of interest" description="Disordered" evidence="1">
    <location>
        <begin position="246"/>
        <end position="265"/>
    </location>
</feature>
<evidence type="ECO:0000256" key="1">
    <source>
        <dbReference type="SAM" id="MobiDB-lite"/>
    </source>
</evidence>
<accession>A0ABP7UYQ6</accession>
<dbReference type="Proteomes" id="UP001500683">
    <property type="component" value="Unassembled WGS sequence"/>
</dbReference>
<protein>
    <recommendedName>
        <fullName evidence="4">DUF1905 domain-containing protein</fullName>
    </recommendedName>
</protein>
<dbReference type="Pfam" id="PF08922">
    <property type="entry name" value="DUF1905"/>
    <property type="match status" value="1"/>
</dbReference>
<reference evidence="3" key="1">
    <citation type="journal article" date="2019" name="Int. J. Syst. Evol. Microbiol.">
        <title>The Global Catalogue of Microorganisms (GCM) 10K type strain sequencing project: providing services to taxonomists for standard genome sequencing and annotation.</title>
        <authorList>
            <consortium name="The Broad Institute Genomics Platform"/>
            <consortium name="The Broad Institute Genome Sequencing Center for Infectious Disease"/>
            <person name="Wu L."/>
            <person name="Ma J."/>
        </authorList>
    </citation>
    <scope>NUCLEOTIDE SEQUENCE [LARGE SCALE GENOMIC DNA]</scope>
    <source>
        <strain evidence="3">JCM 16702</strain>
    </source>
</reference>
<sequence length="265" mass="28611">MAQDAGVSAEGTGIRGALVHLNPDSREAADEIMRGAAAAGGSVVKEAAPAQRPRRLSMAGHRVRLLPRRGHPGRGDSLGEEVAGTRGGAGWIRGEPAGQREQIMKFRAYVEPPEPMRGLEVPEEVVDALGGGRRPRVTITINGHSWKSMIAIMRGRYLIGISKANRQAAGLVIGDQVEVEVELDTEPPVVVEPADFAQALDADPVARAAYDRLAYSHKRKHVLAIEGAKKPETRIRRIEKALAMLRDGEERPAARAKTRPARDES</sequence>
<dbReference type="SUPFAM" id="SSF141694">
    <property type="entry name" value="AF2212/PG0164-like"/>
    <property type="match status" value="1"/>
</dbReference>
<dbReference type="InterPro" id="IPR037079">
    <property type="entry name" value="AF2212/PG0164-like_sf"/>
</dbReference>
<dbReference type="Gene3D" id="2.40.30.100">
    <property type="entry name" value="AF2212/PG0164-like"/>
    <property type="match status" value="1"/>
</dbReference>
<evidence type="ECO:0000313" key="3">
    <source>
        <dbReference type="Proteomes" id="UP001500683"/>
    </source>
</evidence>
<dbReference type="RefSeq" id="WP_344939678.1">
    <property type="nucleotide sequence ID" value="NZ_BAAAZG010000001.1"/>
</dbReference>
<proteinExistence type="predicted"/>
<keyword evidence="3" id="KW-1185">Reference proteome</keyword>
<feature type="region of interest" description="Disordered" evidence="1">
    <location>
        <begin position="66"/>
        <end position="94"/>
    </location>
</feature>
<name>A0ABP7UYQ6_9ACTN</name>
<dbReference type="EMBL" id="BAAAZG010000001">
    <property type="protein sequence ID" value="GAA4055759.1"/>
    <property type="molecule type" value="Genomic_DNA"/>
</dbReference>
<gene>
    <name evidence="2" type="ORF">GCM10022214_03880</name>
</gene>
<comment type="caution">
    <text evidence="2">The sequence shown here is derived from an EMBL/GenBank/DDBJ whole genome shotgun (WGS) entry which is preliminary data.</text>
</comment>
<dbReference type="InterPro" id="IPR015018">
    <property type="entry name" value="DUF1905"/>
</dbReference>
<organism evidence="2 3">
    <name type="scientific">Actinomadura miaoliensis</name>
    <dbReference type="NCBI Taxonomy" id="430685"/>
    <lineage>
        <taxon>Bacteria</taxon>
        <taxon>Bacillati</taxon>
        <taxon>Actinomycetota</taxon>
        <taxon>Actinomycetes</taxon>
        <taxon>Streptosporangiales</taxon>
        <taxon>Thermomonosporaceae</taxon>
        <taxon>Actinomadura</taxon>
    </lineage>
</organism>